<evidence type="ECO:0000313" key="2">
    <source>
        <dbReference type="EMBL" id="QFS46689.1"/>
    </source>
</evidence>
<dbReference type="AlphaFoldDB" id="A0A5P8W3W2"/>
<dbReference type="Proteomes" id="UP000326678">
    <property type="component" value="Chromosome Gxm1"/>
</dbReference>
<name>A0A5P8W3W2_9NOSO</name>
<reference evidence="2 3" key="1">
    <citation type="submission" date="2019-10" db="EMBL/GenBank/DDBJ databases">
        <title>Genomic and transcriptomic insights into the perfect genentic adaptation of a filamentous nitrogen-fixing cyanobacterium to rice fields.</title>
        <authorList>
            <person name="Chen Z."/>
        </authorList>
    </citation>
    <scope>NUCLEOTIDE SEQUENCE [LARGE SCALE GENOMIC DNA]</scope>
    <source>
        <strain evidence="2">CCNUC1</strain>
    </source>
</reference>
<proteinExistence type="predicted"/>
<feature type="domain" description="RRXRR" evidence="1">
    <location>
        <begin position="37"/>
        <end position="217"/>
    </location>
</feature>
<dbReference type="KEGG" id="nsh:GXM_04170"/>
<organism evidence="2 3">
    <name type="scientific">Nostoc sphaeroides CCNUC1</name>
    <dbReference type="NCBI Taxonomy" id="2653204"/>
    <lineage>
        <taxon>Bacteria</taxon>
        <taxon>Bacillati</taxon>
        <taxon>Cyanobacteriota</taxon>
        <taxon>Cyanophyceae</taxon>
        <taxon>Nostocales</taxon>
        <taxon>Nostocaceae</taxon>
        <taxon>Nostoc</taxon>
    </lineage>
</organism>
<dbReference type="Pfam" id="PF14239">
    <property type="entry name" value="RRXRR"/>
    <property type="match status" value="1"/>
</dbReference>
<sequence length="404" mass="46259">MDYLQDCLFSRWLKTRHFGLVGRVDLNFTQGLYPVRVPVISRENISLMPTLPSRARRWIEQGKAIGKFNKLGIFYVQLIAEPCDTQTQEIVIGLDPGKMFSGVAVQSKKYTLQMLHLVLPFKTVKDRMLQRAMTRRSRRGRRINRKIPYNQRSHRQARFDNRRGSKLPPSIRANKDLEYRTIKLLCEIYPVKTIVVEVVEARGSKSFSPVMVGQRYQIKRLSELANVELKKGWETSNLRKYLGLHKEKSDKSLQIPETHAVDAVTLASSQFLKYESWSGVKNHGASWVGTVTITNSQFTIVRRPPISRRQLHLMVPPKGGNRRKYGGTTTRHGFRKGDFVEATQGNKTFFGWVSGDTEKQVSVSDASWKRLGQCTAKKVRLIKRNTGLIVLSTRRLSNLQASSL</sequence>
<evidence type="ECO:0000259" key="1">
    <source>
        <dbReference type="Pfam" id="PF14239"/>
    </source>
</evidence>
<gene>
    <name evidence="2" type="ORF">GXM_04170</name>
</gene>
<protein>
    <recommendedName>
        <fullName evidence="1">RRXRR domain-containing protein</fullName>
    </recommendedName>
</protein>
<dbReference type="EMBL" id="CP045226">
    <property type="protein sequence ID" value="QFS46689.1"/>
    <property type="molecule type" value="Genomic_DNA"/>
</dbReference>
<keyword evidence="3" id="KW-1185">Reference proteome</keyword>
<dbReference type="InterPro" id="IPR025938">
    <property type="entry name" value="RRXRR_dom"/>
</dbReference>
<accession>A0A5P8W3W2</accession>
<evidence type="ECO:0000313" key="3">
    <source>
        <dbReference type="Proteomes" id="UP000326678"/>
    </source>
</evidence>